<dbReference type="Gene3D" id="3.30.1330.60">
    <property type="entry name" value="OmpA-like domain"/>
    <property type="match status" value="1"/>
</dbReference>
<organism evidence="5 6">
    <name type="scientific">Acuticoccus mangrovi</name>
    <dbReference type="NCBI Taxonomy" id="2796142"/>
    <lineage>
        <taxon>Bacteria</taxon>
        <taxon>Pseudomonadati</taxon>
        <taxon>Pseudomonadota</taxon>
        <taxon>Alphaproteobacteria</taxon>
        <taxon>Hyphomicrobiales</taxon>
        <taxon>Amorphaceae</taxon>
        <taxon>Acuticoccus</taxon>
    </lineage>
</organism>
<evidence type="ECO:0000256" key="1">
    <source>
        <dbReference type="PROSITE-ProRule" id="PRU00473"/>
    </source>
</evidence>
<dbReference type="RefSeq" id="WP_198881175.1">
    <property type="nucleotide sequence ID" value="NZ_JAEKJA010000003.1"/>
</dbReference>
<keyword evidence="3" id="KW-1133">Transmembrane helix</keyword>
<reference evidence="5" key="1">
    <citation type="submission" date="2020-12" db="EMBL/GenBank/DDBJ databases">
        <title>Bacterial taxonomy.</title>
        <authorList>
            <person name="Pan X."/>
        </authorList>
    </citation>
    <scope>NUCLEOTIDE SEQUENCE</scope>
    <source>
        <strain evidence="5">B2012</strain>
    </source>
</reference>
<sequence>MIDGDALHEEDEGYFASMTDIMVGLLFVFIIVIMFFALQITDADPDVVSRQDYEEMVAERDDAQAEVGRLEVENAKQRETIAELEQTADDLRAEIERLKAELLMTRADRVSLYLAAADARRTEILRSIQSAMRAVGIDVEIVEEQGVVRLPNDLLFASGSYTIGGGRAASAVAELAAALARVLPCFTRGPASQPKASCNPDAAFVEAVFVEGHTDRVPVAGALASTVVDNLGLSARRAETTYRRLLAVEPMLADFLSVDDEPVLNVAAYGETRPIRGNTDLSRDRRIDLRILMHTPRSDTLERVESLVAARQ</sequence>
<proteinExistence type="predicted"/>
<dbReference type="PANTHER" id="PTHR30329:SF21">
    <property type="entry name" value="LIPOPROTEIN YIAD-RELATED"/>
    <property type="match status" value="1"/>
</dbReference>
<dbReference type="InterPro" id="IPR050330">
    <property type="entry name" value="Bact_OuterMem_StrucFunc"/>
</dbReference>
<evidence type="ECO:0000313" key="6">
    <source>
        <dbReference type="Proteomes" id="UP000609531"/>
    </source>
</evidence>
<dbReference type="Gene3D" id="1.20.5.400">
    <property type="match status" value="1"/>
</dbReference>
<dbReference type="AlphaFoldDB" id="A0A934IHX2"/>
<feature type="transmembrane region" description="Helical" evidence="3">
    <location>
        <begin position="21"/>
        <end position="40"/>
    </location>
</feature>
<accession>A0A934IHX2</accession>
<comment type="caution">
    <text evidence="5">The sequence shown here is derived from an EMBL/GenBank/DDBJ whole genome shotgun (WGS) entry which is preliminary data.</text>
</comment>
<keyword evidence="6" id="KW-1185">Reference proteome</keyword>
<dbReference type="InterPro" id="IPR036737">
    <property type="entry name" value="OmpA-like_sf"/>
</dbReference>
<dbReference type="InterPro" id="IPR006665">
    <property type="entry name" value="OmpA-like"/>
</dbReference>
<feature type="domain" description="OmpA-like" evidence="4">
    <location>
        <begin position="143"/>
        <end position="312"/>
    </location>
</feature>
<name>A0A934IHX2_9HYPH</name>
<evidence type="ECO:0000313" key="5">
    <source>
        <dbReference type="EMBL" id="MBJ3775306.1"/>
    </source>
</evidence>
<dbReference type="PANTHER" id="PTHR30329">
    <property type="entry name" value="STATOR ELEMENT OF FLAGELLAR MOTOR COMPLEX"/>
    <property type="match status" value="1"/>
</dbReference>
<evidence type="ECO:0000259" key="4">
    <source>
        <dbReference type="PROSITE" id="PS51123"/>
    </source>
</evidence>
<evidence type="ECO:0000256" key="3">
    <source>
        <dbReference type="SAM" id="Phobius"/>
    </source>
</evidence>
<dbReference type="EMBL" id="JAEKJA010000003">
    <property type="protein sequence ID" value="MBJ3775306.1"/>
    <property type="molecule type" value="Genomic_DNA"/>
</dbReference>
<keyword evidence="1 3" id="KW-0472">Membrane</keyword>
<protein>
    <recommendedName>
        <fullName evidence="4">OmpA-like domain-containing protein</fullName>
    </recommendedName>
</protein>
<dbReference type="GO" id="GO:0016020">
    <property type="term" value="C:membrane"/>
    <property type="evidence" value="ECO:0007669"/>
    <property type="project" value="UniProtKB-UniRule"/>
</dbReference>
<dbReference type="PROSITE" id="PS51123">
    <property type="entry name" value="OMPA_2"/>
    <property type="match status" value="1"/>
</dbReference>
<gene>
    <name evidence="5" type="ORF">JCR33_06390</name>
</gene>
<keyword evidence="3" id="KW-0812">Transmembrane</keyword>
<feature type="coiled-coil region" evidence="2">
    <location>
        <begin position="53"/>
        <end position="108"/>
    </location>
</feature>
<keyword evidence="2" id="KW-0175">Coiled coil</keyword>
<dbReference type="Proteomes" id="UP000609531">
    <property type="component" value="Unassembled WGS sequence"/>
</dbReference>
<dbReference type="SUPFAM" id="SSF103088">
    <property type="entry name" value="OmpA-like"/>
    <property type="match status" value="1"/>
</dbReference>
<evidence type="ECO:0000256" key="2">
    <source>
        <dbReference type="SAM" id="Coils"/>
    </source>
</evidence>